<evidence type="ECO:0000313" key="2">
    <source>
        <dbReference type="Proteomes" id="UP000077342"/>
    </source>
</evidence>
<comment type="caution">
    <text evidence="1">The sequence shown here is derived from an EMBL/GenBank/DDBJ whole genome shotgun (WGS) entry which is preliminary data.</text>
</comment>
<protein>
    <recommendedName>
        <fullName evidence="3">HNH endonuclease</fullName>
    </recommendedName>
</protein>
<dbReference type="RefSeq" id="WP_075510297.1">
    <property type="nucleotide sequence ID" value="NZ_LWCI01000100.1"/>
</dbReference>
<proteinExistence type="predicted"/>
<evidence type="ECO:0008006" key="3">
    <source>
        <dbReference type="Google" id="ProtNLM"/>
    </source>
</evidence>
<evidence type="ECO:0000313" key="1">
    <source>
        <dbReference type="EMBL" id="KZS63066.1"/>
    </source>
</evidence>
<accession>A0A164B364</accession>
<dbReference type="EMBL" id="LWCI01000100">
    <property type="protein sequence ID" value="KZS63066.1"/>
    <property type="molecule type" value="Genomic_DNA"/>
</dbReference>
<name>A0A164B364_9MYCO</name>
<keyword evidence="2" id="KW-1185">Reference proteome</keyword>
<sequence length="127" mass="13896">MRYTGFHAGTVELITARSGGHCEILATGCTFVATEVHHRRPRGMGGTRRPETSSAANALHACRSCHMRCESFRTWARDNGFVVAQHLNPCDVPVWWRCNTDGYGKRLVLLDDAGGKTPVHTEGTATA</sequence>
<organism evidence="1 2">
    <name type="scientific">Mycobacterium ostraviense</name>
    <dbReference type="NCBI Taxonomy" id="2738409"/>
    <lineage>
        <taxon>Bacteria</taxon>
        <taxon>Bacillati</taxon>
        <taxon>Actinomycetota</taxon>
        <taxon>Actinomycetes</taxon>
        <taxon>Mycobacteriales</taxon>
        <taxon>Mycobacteriaceae</taxon>
        <taxon>Mycobacterium</taxon>
    </lineage>
</organism>
<dbReference type="Proteomes" id="UP000077342">
    <property type="component" value="Unassembled WGS sequence"/>
</dbReference>
<gene>
    <name evidence="1" type="ORF">A4G28_04330</name>
</gene>
<reference evidence="2" key="1">
    <citation type="submission" date="2016-04" db="EMBL/GenBank/DDBJ databases">
        <authorList>
            <person name="Strapagiel D."/>
            <person name="Borowka P."/>
            <person name="Marciniak B."/>
            <person name="Bakula Z."/>
            <person name="Van Ingen J."/>
            <person name="Safianowska A."/>
            <person name="Dziadek J."/>
            <person name="Jagielski T."/>
        </authorList>
    </citation>
    <scope>NUCLEOTIDE SEQUENCE [LARGE SCALE GENOMIC DNA]</scope>
    <source>
        <strain evidence="2">1010001458</strain>
    </source>
</reference>
<dbReference type="AlphaFoldDB" id="A0A164B364"/>